<protein>
    <submittedName>
        <fullName evidence="1">Uncharacterized protein</fullName>
    </submittedName>
</protein>
<organism evidence="1 2">
    <name type="scientific">Haladaptatus pallidirubidus</name>
    <dbReference type="NCBI Taxonomy" id="1008152"/>
    <lineage>
        <taxon>Archaea</taxon>
        <taxon>Methanobacteriati</taxon>
        <taxon>Methanobacteriota</taxon>
        <taxon>Stenosarchaea group</taxon>
        <taxon>Halobacteria</taxon>
        <taxon>Halobacteriales</taxon>
        <taxon>Haladaptataceae</taxon>
        <taxon>Haladaptatus</taxon>
    </lineage>
</organism>
<evidence type="ECO:0000313" key="2">
    <source>
        <dbReference type="Proteomes" id="UP001501729"/>
    </source>
</evidence>
<name>A0AAV3UJ33_9EURY</name>
<proteinExistence type="predicted"/>
<dbReference type="EMBL" id="BAABKX010000013">
    <property type="protein sequence ID" value="GAA5052930.1"/>
    <property type="molecule type" value="Genomic_DNA"/>
</dbReference>
<gene>
    <name evidence="1" type="ORF">GCM10025751_29610</name>
</gene>
<accession>A0AAV3UJ33</accession>
<reference evidence="1 2" key="1">
    <citation type="journal article" date="2019" name="Int. J. Syst. Evol. Microbiol.">
        <title>The Global Catalogue of Microorganisms (GCM) 10K type strain sequencing project: providing services to taxonomists for standard genome sequencing and annotation.</title>
        <authorList>
            <consortium name="The Broad Institute Genomics Platform"/>
            <consortium name="The Broad Institute Genome Sequencing Center for Infectious Disease"/>
            <person name="Wu L."/>
            <person name="Ma J."/>
        </authorList>
    </citation>
    <scope>NUCLEOTIDE SEQUENCE [LARGE SCALE GENOMIC DNA]</scope>
    <source>
        <strain evidence="1 2">JCM 17504</strain>
    </source>
</reference>
<comment type="caution">
    <text evidence="1">The sequence shown here is derived from an EMBL/GenBank/DDBJ whole genome shotgun (WGS) entry which is preliminary data.</text>
</comment>
<dbReference type="Proteomes" id="UP001501729">
    <property type="component" value="Unassembled WGS sequence"/>
</dbReference>
<dbReference type="AlphaFoldDB" id="A0AAV3UJ33"/>
<sequence>MIANAHLVAAAPQSELLEYPVFENDPTIDSSEDPGIYPFELAFGLIDGTHSIDSGVLTVPDGPDWAWK</sequence>
<keyword evidence="2" id="KW-1185">Reference proteome</keyword>
<evidence type="ECO:0000313" key="1">
    <source>
        <dbReference type="EMBL" id="GAA5052930.1"/>
    </source>
</evidence>